<protein>
    <recommendedName>
        <fullName evidence="5">XRE family transcriptional regulator</fullName>
    </recommendedName>
</protein>
<organism evidence="2 3">
    <name type="scientific">Chryseobacterium joostei</name>
    <dbReference type="NCBI Taxonomy" id="112234"/>
    <lineage>
        <taxon>Bacteria</taxon>
        <taxon>Pseudomonadati</taxon>
        <taxon>Bacteroidota</taxon>
        <taxon>Flavobacteriia</taxon>
        <taxon>Flavobacteriales</taxon>
        <taxon>Weeksellaceae</taxon>
        <taxon>Chryseobacterium group</taxon>
        <taxon>Chryseobacterium</taxon>
    </lineage>
</organism>
<evidence type="ECO:0000313" key="4">
    <source>
        <dbReference type="Proteomes" id="UP000279541"/>
    </source>
</evidence>
<sequence>MNSEPLTPKQIKTRWTDIKRQINARQLLAYRVSIPVEKWDEYMHSTPSEDEINRIYEAIQQDRINKTVRVKEALSKIVGYRESVVYSKKIGISDSYIREILEGKKEKAGYEIIDKIELFLNTILPDFEMSIENTLTLKSFTQDYTTTITNDINKVVENLKDYRFNLAQMITKRETSTDWKGDKISVTRSIEYSIERLAEIKEEIDLFWSLYIEKQNNVK</sequence>
<evidence type="ECO:0000313" key="1">
    <source>
        <dbReference type="EMBL" id="AZA99261.1"/>
    </source>
</evidence>
<dbReference type="EMBL" id="CP033926">
    <property type="protein sequence ID" value="AZA99261.1"/>
    <property type="molecule type" value="Genomic_DNA"/>
</dbReference>
<dbReference type="RefSeq" id="WP_076350879.1">
    <property type="nucleotide sequence ID" value="NZ_CP033926.1"/>
</dbReference>
<evidence type="ECO:0000313" key="3">
    <source>
        <dbReference type="Proteomes" id="UP000186106"/>
    </source>
</evidence>
<reference evidence="2 3" key="1">
    <citation type="submission" date="2017-01" db="EMBL/GenBank/DDBJ databases">
        <authorList>
            <person name="Mah S.A."/>
            <person name="Swanson W.J."/>
            <person name="Moy G.W."/>
            <person name="Vacquier V.D."/>
        </authorList>
    </citation>
    <scope>NUCLEOTIDE SEQUENCE [LARGE SCALE GENOMIC DNA]</scope>
    <source>
        <strain evidence="2 3">DSM 16927</strain>
    </source>
</reference>
<evidence type="ECO:0000313" key="2">
    <source>
        <dbReference type="EMBL" id="SIS27777.1"/>
    </source>
</evidence>
<proteinExistence type="predicted"/>
<dbReference type="EMBL" id="FTNZ01000001">
    <property type="protein sequence ID" value="SIS27777.1"/>
    <property type="molecule type" value="Genomic_DNA"/>
</dbReference>
<reference evidence="1 4" key="2">
    <citation type="submission" date="2018-11" db="EMBL/GenBank/DDBJ databases">
        <title>Proposal to divide the Flavobacteriaceae and reorganize its genera based on Amino Acid Identity values calculated from whole genome sequences.</title>
        <authorList>
            <person name="Nicholson A.C."/>
            <person name="Gulvik C.A."/>
            <person name="Whitney A.M."/>
            <person name="Humrighouse B.W."/>
            <person name="Bell M."/>
            <person name="Holmes B."/>
            <person name="Steigerwalt A.G."/>
            <person name="Villarma A."/>
            <person name="Sheth M."/>
            <person name="Batra D."/>
            <person name="Pryor J."/>
            <person name="Bernardet J.-F."/>
            <person name="Hugo C."/>
            <person name="Kampfer P."/>
            <person name="Newman J."/>
            <person name="McQuiston J.R."/>
        </authorList>
    </citation>
    <scope>NUCLEOTIDE SEQUENCE [LARGE SCALE GENOMIC DNA]</scope>
    <source>
        <strain evidence="1 4">DSM 16927</strain>
    </source>
</reference>
<dbReference type="AlphaFoldDB" id="A0A1N7HSD5"/>
<evidence type="ECO:0008006" key="5">
    <source>
        <dbReference type="Google" id="ProtNLM"/>
    </source>
</evidence>
<dbReference type="Proteomes" id="UP000186106">
    <property type="component" value="Unassembled WGS sequence"/>
</dbReference>
<dbReference type="Proteomes" id="UP000279541">
    <property type="component" value="Chromosome"/>
</dbReference>
<dbReference type="STRING" id="112234.SAMN05421768_10172"/>
<accession>A0A1N7HSD5</accession>
<keyword evidence="4" id="KW-1185">Reference proteome</keyword>
<gene>
    <name evidence="1" type="ORF">EG359_06420</name>
    <name evidence="2" type="ORF">SAMN05421768_10172</name>
</gene>
<dbReference type="OrthoDB" id="1242774at2"/>
<dbReference type="KEGG" id="cjt:EG359_06420"/>
<name>A0A1N7HSD5_9FLAO</name>